<proteinExistence type="predicted"/>
<reference evidence="3 4" key="2">
    <citation type="journal article" date="2012" name="PLoS Pathog.">
        <title>Diverse lifestyles and strategies of plant pathogenesis encoded in the genomes of eighteen Dothideomycetes fungi.</title>
        <authorList>
            <person name="Ohm R.A."/>
            <person name="Feau N."/>
            <person name="Henrissat B."/>
            <person name="Schoch C.L."/>
            <person name="Horwitz B.A."/>
            <person name="Barry K.W."/>
            <person name="Condon B.J."/>
            <person name="Copeland A.C."/>
            <person name="Dhillon B."/>
            <person name="Glaser F."/>
            <person name="Hesse C.N."/>
            <person name="Kosti I."/>
            <person name="LaButti K."/>
            <person name="Lindquist E.A."/>
            <person name="Lucas S."/>
            <person name="Salamov A.A."/>
            <person name="Bradshaw R.E."/>
            <person name="Ciuffetti L."/>
            <person name="Hamelin R.C."/>
            <person name="Kema G.H.J."/>
            <person name="Lawrence C."/>
            <person name="Scott J.A."/>
            <person name="Spatafora J.W."/>
            <person name="Turgeon B.G."/>
            <person name="de Wit P.J.G.M."/>
            <person name="Zhong S."/>
            <person name="Goodwin S.B."/>
            <person name="Grigoriev I.V."/>
        </authorList>
    </citation>
    <scope>NUCLEOTIDE SEQUENCE [LARGE SCALE GENOMIC DNA]</scope>
    <source>
        <strain evidence="4">NZE10 / CBS 128990</strain>
    </source>
</reference>
<accession>N1PDJ1</accession>
<keyword evidence="4" id="KW-1185">Reference proteome</keyword>
<sequence>MATTRLRLSFTALLVLFSITFLRATYASDNIVDVPLSNLELELDLSEVGIALGPRGQTYDLPDSSTPAHTHLHEKRYGSGQPYWYSQIKRQGKPAYGNNASYIIWRNVVDYGAVGDGTTDDTAAFQAAVDEGNRCKFYVTGDPRNCDSQTTTPAIVYVPGGRTYRISKPVIMLYYTHMIGDANNLPILKATADFQGIGILDSDPYIIYNDQWYQNQNNFWRNVRNFVFDTTDVAPSVEMHGIHWQISQAASIMNCVFICPQGGEAEGNKHIGMFMENGSALFFEDLIFIGGWYGAFVGNQQFGVRNLTFTGCDTGLFQNWGWVWNYKSLTFNDCRIGLDLSQGGEIPSVGSIVVTDSEFNGCDFGIVTSFSSNSTPTSSATMVVDNVVFDNTDPAISFPNETVIVPGNQRIATYIQGNVYNAVDAQEAVGNRECYMPAAQQTRIQQLVNQPIKSPSLLDSNGKFYERSKPQYEGIPFENFKSILDFCCTDTYNATTCPYNDGVTDATVCVQSYLNYIESCQVGGCIGFVDHGAYVITNTIYVPANVKLQGEIWPMFMFTGPLFQDQFEPIPGFQVGYGTTGEAGTAEFVEILFETIGPTPGLILVQWNLACTAPTTCGMWDTHFRIGGSNGTQLQNYNCIKNPTRSHGSDPACWAAFLAFHVTATAKNALFSHSWIWVADHELDLAGKDQIDLYNGRGVLVESQGPIWMYGSGSEHSQLYNYQFSGASNIYLQLLQSETAYMQANPNALSSFTPQGGAPWHDPSFADCFLPSCKKTIGLRIYNSTYIYNYGAGLYSFFENYASGCILTSDCDQYRVHIEQSQGIYMYALSSIAANFMIYIDGEPLVASIDNLATFASTIGGFFYE</sequence>
<dbReference type="OMA" id="YWYSQIK"/>
<feature type="chain" id="PRO_5004108716" evidence="1">
    <location>
        <begin position="28"/>
        <end position="865"/>
    </location>
</feature>
<evidence type="ECO:0000259" key="2">
    <source>
        <dbReference type="Pfam" id="PF12708"/>
    </source>
</evidence>
<dbReference type="PANTHER" id="PTHR33928:SF2">
    <property type="entry name" value="PECTATE LYASE SUPERFAMILY PROTEIN DOMAIN-CONTAINING PROTEIN-RELATED"/>
    <property type="match status" value="1"/>
</dbReference>
<dbReference type="EMBL" id="KB446547">
    <property type="protein sequence ID" value="EME38514.1"/>
    <property type="molecule type" value="Genomic_DNA"/>
</dbReference>
<organism evidence="3 4">
    <name type="scientific">Dothistroma septosporum (strain NZE10 / CBS 128990)</name>
    <name type="common">Red band needle blight fungus</name>
    <name type="synonym">Mycosphaerella pini</name>
    <dbReference type="NCBI Taxonomy" id="675120"/>
    <lineage>
        <taxon>Eukaryota</taxon>
        <taxon>Fungi</taxon>
        <taxon>Dikarya</taxon>
        <taxon>Ascomycota</taxon>
        <taxon>Pezizomycotina</taxon>
        <taxon>Dothideomycetes</taxon>
        <taxon>Dothideomycetidae</taxon>
        <taxon>Mycosphaerellales</taxon>
        <taxon>Mycosphaerellaceae</taxon>
        <taxon>Dothistroma</taxon>
    </lineage>
</organism>
<dbReference type="AlphaFoldDB" id="N1PDJ1"/>
<dbReference type="HOGENOM" id="CLU_002540_2_1_1"/>
<feature type="signal peptide" evidence="1">
    <location>
        <begin position="1"/>
        <end position="27"/>
    </location>
</feature>
<dbReference type="InterPro" id="IPR024535">
    <property type="entry name" value="RHGA/B-epi-like_pectate_lyase"/>
</dbReference>
<dbReference type="SUPFAM" id="SSF51126">
    <property type="entry name" value="Pectin lyase-like"/>
    <property type="match status" value="2"/>
</dbReference>
<dbReference type="InterPro" id="IPR012334">
    <property type="entry name" value="Pectin_lyas_fold"/>
</dbReference>
<dbReference type="OrthoDB" id="1046782at2759"/>
<evidence type="ECO:0000313" key="4">
    <source>
        <dbReference type="Proteomes" id="UP000016933"/>
    </source>
</evidence>
<dbReference type="Pfam" id="PF12708">
    <property type="entry name" value="Pect-lyase_RHGA_epim"/>
    <property type="match status" value="1"/>
</dbReference>
<feature type="domain" description="Rhamnogalacturonase A/B/Epimerase-like pectate lyase" evidence="2">
    <location>
        <begin position="105"/>
        <end position="339"/>
    </location>
</feature>
<keyword evidence="3" id="KW-0378">Hydrolase</keyword>
<reference evidence="4" key="1">
    <citation type="journal article" date="2012" name="PLoS Genet.">
        <title>The genomes of the fungal plant pathogens Cladosporium fulvum and Dothistroma septosporum reveal adaptation to different hosts and lifestyles but also signatures of common ancestry.</title>
        <authorList>
            <person name="de Wit P.J.G.M."/>
            <person name="van der Burgt A."/>
            <person name="Oekmen B."/>
            <person name="Stergiopoulos I."/>
            <person name="Abd-Elsalam K.A."/>
            <person name="Aerts A.L."/>
            <person name="Bahkali A.H."/>
            <person name="Beenen H.G."/>
            <person name="Chettri P."/>
            <person name="Cox M.P."/>
            <person name="Datema E."/>
            <person name="de Vries R.P."/>
            <person name="Dhillon B."/>
            <person name="Ganley A.R."/>
            <person name="Griffiths S.A."/>
            <person name="Guo Y."/>
            <person name="Hamelin R.C."/>
            <person name="Henrissat B."/>
            <person name="Kabir M.S."/>
            <person name="Jashni M.K."/>
            <person name="Kema G."/>
            <person name="Klaubauf S."/>
            <person name="Lapidus A."/>
            <person name="Levasseur A."/>
            <person name="Lindquist E."/>
            <person name="Mehrabi R."/>
            <person name="Ohm R.A."/>
            <person name="Owen T.J."/>
            <person name="Salamov A."/>
            <person name="Schwelm A."/>
            <person name="Schijlen E."/>
            <person name="Sun H."/>
            <person name="van den Burg H.A."/>
            <person name="van Ham R.C.H.J."/>
            <person name="Zhang S."/>
            <person name="Goodwin S.B."/>
            <person name="Grigoriev I.V."/>
            <person name="Collemare J."/>
            <person name="Bradshaw R.E."/>
        </authorList>
    </citation>
    <scope>NUCLEOTIDE SEQUENCE [LARGE SCALE GENOMIC DNA]</scope>
    <source>
        <strain evidence="4">NZE10 / CBS 128990</strain>
    </source>
</reference>
<dbReference type="InterPro" id="IPR039279">
    <property type="entry name" value="QRT3-like"/>
</dbReference>
<gene>
    <name evidence="3" type="ORF">DOTSEDRAFT_161501</name>
</gene>
<dbReference type="PANTHER" id="PTHR33928">
    <property type="entry name" value="POLYGALACTURONASE QRT3"/>
    <property type="match status" value="1"/>
</dbReference>
<protein>
    <submittedName>
        <fullName evidence="3">Glycoside hydrolase family 55 protein</fullName>
    </submittedName>
</protein>
<evidence type="ECO:0000256" key="1">
    <source>
        <dbReference type="SAM" id="SignalP"/>
    </source>
</evidence>
<dbReference type="InterPro" id="IPR011050">
    <property type="entry name" value="Pectin_lyase_fold/virulence"/>
</dbReference>
<keyword evidence="1" id="KW-0732">Signal</keyword>
<dbReference type="CDD" id="cd23668">
    <property type="entry name" value="GH55_beta13glucanase-like"/>
    <property type="match status" value="1"/>
</dbReference>
<name>N1PDJ1_DOTSN</name>
<dbReference type="GO" id="GO:0004650">
    <property type="term" value="F:polygalacturonase activity"/>
    <property type="evidence" value="ECO:0007669"/>
    <property type="project" value="InterPro"/>
</dbReference>
<dbReference type="Proteomes" id="UP000016933">
    <property type="component" value="Unassembled WGS sequence"/>
</dbReference>
<dbReference type="Gene3D" id="2.160.20.10">
    <property type="entry name" value="Single-stranded right-handed beta-helix, Pectin lyase-like"/>
    <property type="match status" value="2"/>
</dbReference>
<dbReference type="STRING" id="675120.N1PDJ1"/>
<dbReference type="eggNOG" id="ENOG502QV54">
    <property type="taxonomic scope" value="Eukaryota"/>
</dbReference>
<evidence type="ECO:0000313" key="3">
    <source>
        <dbReference type="EMBL" id="EME38514.1"/>
    </source>
</evidence>